<proteinExistence type="predicted"/>
<comment type="caution">
    <text evidence="3">The sequence shown here is derived from an EMBL/GenBank/DDBJ whole genome shotgun (WGS) entry which is preliminary data.</text>
</comment>
<reference evidence="3 4" key="1">
    <citation type="journal article" date="2012" name="J. Bacteriol.">
        <title>Genome sequences for six rhodanobacter strains, isolated from soils and the terrestrial subsurface, with variable denitrification capabilities.</title>
        <authorList>
            <person name="Kostka J.E."/>
            <person name="Green S.J."/>
            <person name="Rishishwar L."/>
            <person name="Prakash O."/>
            <person name="Katz L.S."/>
            <person name="Marino-Ramirez L."/>
            <person name="Jordan I.K."/>
            <person name="Munk C."/>
            <person name="Ivanova N."/>
            <person name="Mikhailova N."/>
            <person name="Watson D.B."/>
            <person name="Brown S.D."/>
            <person name="Palumbo A.V."/>
            <person name="Brooks S.C."/>
        </authorList>
    </citation>
    <scope>NUCLEOTIDE SEQUENCE [LARGE SCALE GENOMIC DNA]</scope>
    <source>
        <strain evidence="4">Jip2T</strain>
    </source>
</reference>
<gene>
    <name evidence="3" type="ORF">UU9_13047</name>
</gene>
<dbReference type="AlphaFoldDB" id="I4VMD5"/>
<feature type="transmembrane region" description="Helical" evidence="1">
    <location>
        <begin position="23"/>
        <end position="42"/>
    </location>
</feature>
<dbReference type="Proteomes" id="UP000004210">
    <property type="component" value="Unassembled WGS sequence"/>
</dbReference>
<evidence type="ECO:0000256" key="1">
    <source>
        <dbReference type="SAM" id="Phobius"/>
    </source>
</evidence>
<keyword evidence="1" id="KW-0472">Membrane</keyword>
<dbReference type="InterPro" id="IPR025746">
    <property type="entry name" value="PilX_N_dom"/>
</dbReference>
<evidence type="ECO:0000259" key="2">
    <source>
        <dbReference type="Pfam" id="PF14341"/>
    </source>
</evidence>
<evidence type="ECO:0000313" key="3">
    <source>
        <dbReference type="EMBL" id="EIL88376.1"/>
    </source>
</evidence>
<keyword evidence="4" id="KW-1185">Reference proteome</keyword>
<evidence type="ECO:0000313" key="4">
    <source>
        <dbReference type="Proteomes" id="UP000004210"/>
    </source>
</evidence>
<dbReference type="Pfam" id="PF14341">
    <property type="entry name" value="PilX_N"/>
    <property type="match status" value="1"/>
</dbReference>
<keyword evidence="1" id="KW-1133">Transmembrane helix</keyword>
<dbReference type="STRING" id="1163408.UU9_13047"/>
<organism evidence="3 4">
    <name type="scientific">Rhodanobacter fulvus Jip2</name>
    <dbReference type="NCBI Taxonomy" id="1163408"/>
    <lineage>
        <taxon>Bacteria</taxon>
        <taxon>Pseudomonadati</taxon>
        <taxon>Pseudomonadota</taxon>
        <taxon>Gammaproteobacteria</taxon>
        <taxon>Lysobacterales</taxon>
        <taxon>Rhodanobacteraceae</taxon>
        <taxon>Rhodanobacter</taxon>
    </lineage>
</organism>
<accession>I4VMD5</accession>
<dbReference type="eggNOG" id="ENOG5033KCW">
    <property type="taxonomic scope" value="Bacteria"/>
</dbReference>
<sequence length="242" mass="25571">MNAMHRATRAGVRHPSATRQQGVALFVGLVFLVILSLVAVVAMRGTLLEMRMVNNVAAHERAFEVSESMRAVPTALFEDNTFNRGWPTTTMGGSVPDTQFGTFPVCKSDGDKVGKNGISCDVLGNVDVRDATTGGLLNLYEAQYFTGEKAYDPSTWMKSDPDVTVAVCNDSGCSSGGSARLWIRPDGSILEAGSGAAQAAGYRGLGNGAANGSASKYFEILSEGTANSARALTLSQYRQSIN</sequence>
<name>I4VMD5_9GAMM</name>
<protein>
    <recommendedName>
        <fullName evidence="2">Type 4 fimbrial biogenesis protein PilX N-terminal domain-containing protein</fullName>
    </recommendedName>
</protein>
<keyword evidence="1" id="KW-0812">Transmembrane</keyword>
<feature type="domain" description="Type 4 fimbrial biogenesis protein PilX N-terminal" evidence="2">
    <location>
        <begin position="21"/>
        <end position="65"/>
    </location>
</feature>
<dbReference type="EMBL" id="AJXU01000054">
    <property type="protein sequence ID" value="EIL88376.1"/>
    <property type="molecule type" value="Genomic_DNA"/>
</dbReference>